<feature type="domain" description="Gcp-like" evidence="1">
    <location>
        <begin position="70"/>
        <end position="157"/>
    </location>
</feature>
<dbReference type="GO" id="GO:0016740">
    <property type="term" value="F:transferase activity"/>
    <property type="evidence" value="ECO:0007669"/>
    <property type="project" value="UniProtKB-KW"/>
</dbReference>
<keyword evidence="2" id="KW-0808">Transferase</keyword>
<proteinExistence type="predicted"/>
<dbReference type="InterPro" id="IPR022496">
    <property type="entry name" value="T6A_TsaB"/>
</dbReference>
<accession>A0A1F6GQ43</accession>
<dbReference type="AlphaFoldDB" id="A0A1F6GQ43"/>
<dbReference type="InterPro" id="IPR000905">
    <property type="entry name" value="Gcp-like_dom"/>
</dbReference>
<protein>
    <submittedName>
        <fullName evidence="2">tRNA (Adenosine(37)-N6)-threonylcarbamoyltransferase complex dimerization subunit type 1 TsaB</fullName>
    </submittedName>
</protein>
<dbReference type="EMBL" id="MFNF01000048">
    <property type="protein sequence ID" value="OGH00250.1"/>
    <property type="molecule type" value="Genomic_DNA"/>
</dbReference>
<sequence>MGESGQSLGLPRGLGWTRETGKVELHKQVKDQLVLGVEASGSAVSVGLARGLKALGQVWLDPGVPSGDLLMPWIDRLLPACLVEKKDLEGLAVCLGPGSFTGMRIALGTVQALAFALQLPLYHTDRLSLAAATLPYYPHKVRVIQNAHKGELYHGAFDNSGPRPRLLEPLSLVTPKGFLASLQENEMVLGEGLRVLSQLGLDPATQGARQDPSPARVPDALGLIHFLAEQAAQGFEPLPLEPIYLRPSEAEIKYAERFGIAG</sequence>
<dbReference type="Proteomes" id="UP000177583">
    <property type="component" value="Unassembled WGS sequence"/>
</dbReference>
<reference evidence="2 3" key="1">
    <citation type="journal article" date="2016" name="Nat. Commun.">
        <title>Thousands of microbial genomes shed light on interconnected biogeochemical processes in an aquifer system.</title>
        <authorList>
            <person name="Anantharaman K."/>
            <person name="Brown C.T."/>
            <person name="Hug L.A."/>
            <person name="Sharon I."/>
            <person name="Castelle C.J."/>
            <person name="Probst A.J."/>
            <person name="Thomas B.C."/>
            <person name="Singh A."/>
            <person name="Wilkins M.J."/>
            <person name="Karaoz U."/>
            <person name="Brodie E.L."/>
            <person name="Williams K.H."/>
            <person name="Hubbard S.S."/>
            <person name="Banfield J.F."/>
        </authorList>
    </citation>
    <scope>NUCLEOTIDE SEQUENCE [LARGE SCALE GENOMIC DNA]</scope>
</reference>
<comment type="caution">
    <text evidence="2">The sequence shown here is derived from an EMBL/GenBank/DDBJ whole genome shotgun (WGS) entry which is preliminary data.</text>
</comment>
<dbReference type="Gene3D" id="3.30.420.40">
    <property type="match status" value="2"/>
</dbReference>
<dbReference type="InterPro" id="IPR043129">
    <property type="entry name" value="ATPase_NBD"/>
</dbReference>
<evidence type="ECO:0000259" key="1">
    <source>
        <dbReference type="Pfam" id="PF00814"/>
    </source>
</evidence>
<dbReference type="GO" id="GO:0002949">
    <property type="term" value="P:tRNA threonylcarbamoyladenosine modification"/>
    <property type="evidence" value="ECO:0007669"/>
    <property type="project" value="InterPro"/>
</dbReference>
<evidence type="ECO:0000313" key="3">
    <source>
        <dbReference type="Proteomes" id="UP000177583"/>
    </source>
</evidence>
<evidence type="ECO:0000313" key="2">
    <source>
        <dbReference type="EMBL" id="OGH00250.1"/>
    </source>
</evidence>
<dbReference type="SUPFAM" id="SSF53067">
    <property type="entry name" value="Actin-like ATPase domain"/>
    <property type="match status" value="1"/>
</dbReference>
<name>A0A1F6GQ43_9PROT</name>
<dbReference type="Pfam" id="PF00814">
    <property type="entry name" value="TsaD"/>
    <property type="match status" value="1"/>
</dbReference>
<dbReference type="NCBIfam" id="TIGR03725">
    <property type="entry name" value="T6A_YeaZ"/>
    <property type="match status" value="1"/>
</dbReference>
<gene>
    <name evidence="2" type="ORF">A2557_05840</name>
</gene>
<organism evidence="2 3">
    <name type="scientific">Candidatus Lambdaproteobacteria bacterium RIFOXYD2_FULL_56_26</name>
    <dbReference type="NCBI Taxonomy" id="1817773"/>
    <lineage>
        <taxon>Bacteria</taxon>
        <taxon>Pseudomonadati</taxon>
        <taxon>Pseudomonadota</taxon>
        <taxon>Candidatus Lambdaproteobacteria</taxon>
    </lineage>
</organism>